<proteinExistence type="predicted"/>
<sequence>MEMGAVWLLIGAGLIAAEMLTLTFYLLWLGVGALAASIVAFTVPDSLYAQLLTAAATAFLLTLLTKPLSRRLRQSRGYRDAIDDLVGKEGLIVEAVEPGKAGIVKVGGETWSAVSEERLAAGESVEIVRRGTAVLSVRKKGG</sequence>
<keyword evidence="3 5" id="KW-1133">Transmembrane helix</keyword>
<comment type="subcellular location">
    <subcellularLocation>
        <location evidence="1">Membrane</location>
        <topology evidence="1">Multi-pass membrane protein</topology>
    </subcellularLocation>
</comment>
<evidence type="ECO:0000256" key="3">
    <source>
        <dbReference type="ARBA" id="ARBA00022989"/>
    </source>
</evidence>
<keyword evidence="4 5" id="KW-0472">Membrane</keyword>
<name>A0A3G3K1P8_9BACL</name>
<dbReference type="InterPro" id="IPR012340">
    <property type="entry name" value="NA-bd_OB-fold"/>
</dbReference>
<dbReference type="AlphaFoldDB" id="A0A3G3K1P8"/>
<reference evidence="7 8" key="1">
    <citation type="submission" date="2018-10" db="EMBL/GenBank/DDBJ databases">
        <title>Genome Sequence of Cohnella sp.</title>
        <authorList>
            <person name="Srinivasan S."/>
            <person name="Kim M.K."/>
        </authorList>
    </citation>
    <scope>NUCLEOTIDE SEQUENCE [LARGE SCALE GENOMIC DNA]</scope>
    <source>
        <strain evidence="7 8">18JY8-7</strain>
    </source>
</reference>
<accession>A0A3G3K1P8</accession>
<organism evidence="7 8">
    <name type="scientific">Cohnella candidum</name>
    <dbReference type="NCBI Taxonomy" id="2674991"/>
    <lineage>
        <taxon>Bacteria</taxon>
        <taxon>Bacillati</taxon>
        <taxon>Bacillota</taxon>
        <taxon>Bacilli</taxon>
        <taxon>Bacillales</taxon>
        <taxon>Paenibacillaceae</taxon>
        <taxon>Cohnella</taxon>
    </lineage>
</organism>
<evidence type="ECO:0000256" key="5">
    <source>
        <dbReference type="SAM" id="Phobius"/>
    </source>
</evidence>
<feature type="transmembrane region" description="Helical" evidence="5">
    <location>
        <begin position="47"/>
        <end position="65"/>
    </location>
</feature>
<dbReference type="Proteomes" id="UP000269097">
    <property type="component" value="Chromosome"/>
</dbReference>
<dbReference type="Gene3D" id="2.40.50.140">
    <property type="entry name" value="Nucleic acid-binding proteins"/>
    <property type="match status" value="1"/>
</dbReference>
<dbReference type="Pfam" id="PF01957">
    <property type="entry name" value="NfeD"/>
    <property type="match status" value="1"/>
</dbReference>
<evidence type="ECO:0000313" key="7">
    <source>
        <dbReference type="EMBL" id="AYQ73689.1"/>
    </source>
</evidence>
<dbReference type="InterPro" id="IPR002810">
    <property type="entry name" value="NfeD-like_C"/>
</dbReference>
<dbReference type="KEGG" id="coh:EAV92_14520"/>
<evidence type="ECO:0000256" key="2">
    <source>
        <dbReference type="ARBA" id="ARBA00022692"/>
    </source>
</evidence>
<protein>
    <submittedName>
        <fullName evidence="7">NfeD family protein</fullName>
    </submittedName>
</protein>
<evidence type="ECO:0000256" key="1">
    <source>
        <dbReference type="ARBA" id="ARBA00004141"/>
    </source>
</evidence>
<dbReference type="PANTHER" id="PTHR33507:SF3">
    <property type="entry name" value="INNER MEMBRANE PROTEIN YBBJ"/>
    <property type="match status" value="1"/>
</dbReference>
<feature type="transmembrane region" description="Helical" evidence="5">
    <location>
        <begin position="7"/>
        <end position="27"/>
    </location>
</feature>
<evidence type="ECO:0000256" key="4">
    <source>
        <dbReference type="ARBA" id="ARBA00023136"/>
    </source>
</evidence>
<keyword evidence="2 5" id="KW-0812">Transmembrane</keyword>
<gene>
    <name evidence="7" type="ORF">EAV92_14520</name>
</gene>
<dbReference type="GO" id="GO:0005886">
    <property type="term" value="C:plasma membrane"/>
    <property type="evidence" value="ECO:0007669"/>
    <property type="project" value="TreeGrafter"/>
</dbReference>
<evidence type="ECO:0000259" key="6">
    <source>
        <dbReference type="Pfam" id="PF01957"/>
    </source>
</evidence>
<dbReference type="EMBL" id="CP033433">
    <property type="protein sequence ID" value="AYQ73689.1"/>
    <property type="molecule type" value="Genomic_DNA"/>
</dbReference>
<dbReference type="SUPFAM" id="SSF141322">
    <property type="entry name" value="NfeD domain-like"/>
    <property type="match status" value="1"/>
</dbReference>
<dbReference type="PANTHER" id="PTHR33507">
    <property type="entry name" value="INNER MEMBRANE PROTEIN YBBJ"/>
    <property type="match status" value="1"/>
</dbReference>
<feature type="domain" description="NfeD-like C-terminal" evidence="6">
    <location>
        <begin position="83"/>
        <end position="139"/>
    </location>
</feature>
<keyword evidence="8" id="KW-1185">Reference proteome</keyword>
<evidence type="ECO:0000313" key="8">
    <source>
        <dbReference type="Proteomes" id="UP000269097"/>
    </source>
</evidence>
<dbReference type="InterPro" id="IPR052165">
    <property type="entry name" value="Membrane_assoc_protease"/>
</dbReference>